<name>A0A919MZE6_9ACTN</name>
<organism evidence="1 2">
    <name type="scientific">Paractinoplanes rishiriensis</name>
    <dbReference type="NCBI Taxonomy" id="1050105"/>
    <lineage>
        <taxon>Bacteria</taxon>
        <taxon>Bacillati</taxon>
        <taxon>Actinomycetota</taxon>
        <taxon>Actinomycetes</taxon>
        <taxon>Micromonosporales</taxon>
        <taxon>Micromonosporaceae</taxon>
        <taxon>Paractinoplanes</taxon>
    </lineage>
</organism>
<dbReference type="Proteomes" id="UP000636960">
    <property type="component" value="Unassembled WGS sequence"/>
</dbReference>
<dbReference type="AlphaFoldDB" id="A0A919MZE6"/>
<dbReference type="SUPFAM" id="SSF55874">
    <property type="entry name" value="ATPase domain of HSP90 chaperone/DNA topoisomerase II/histidine kinase"/>
    <property type="match status" value="1"/>
</dbReference>
<gene>
    <name evidence="1" type="ORF">Ari01nite_86040</name>
</gene>
<sequence>MNSLWMSFSSRADDAKVRESAQTFTETWLATPLIEEVQRVIMELINDTLTHNPEGGELIISRRDDTILIEVLDRGTRHGPCVLNLAGRNAAPAAAALPFTRGIHRLSLGRVTWAEMSLHQQQTEPSDLSSEHVT</sequence>
<dbReference type="InterPro" id="IPR036890">
    <property type="entry name" value="HATPase_C_sf"/>
</dbReference>
<accession>A0A919MZE6</accession>
<evidence type="ECO:0000313" key="2">
    <source>
        <dbReference type="Proteomes" id="UP000636960"/>
    </source>
</evidence>
<protein>
    <submittedName>
        <fullName evidence="1">Uncharacterized protein</fullName>
    </submittedName>
</protein>
<dbReference type="RefSeq" id="WP_203789651.1">
    <property type="nucleotide sequence ID" value="NZ_BOMV01000099.1"/>
</dbReference>
<keyword evidence="2" id="KW-1185">Reference proteome</keyword>
<proteinExistence type="predicted"/>
<comment type="caution">
    <text evidence="1">The sequence shown here is derived from an EMBL/GenBank/DDBJ whole genome shotgun (WGS) entry which is preliminary data.</text>
</comment>
<dbReference type="EMBL" id="BOMV01000099">
    <property type="protein sequence ID" value="GIF01140.1"/>
    <property type="molecule type" value="Genomic_DNA"/>
</dbReference>
<evidence type="ECO:0000313" key="1">
    <source>
        <dbReference type="EMBL" id="GIF01140.1"/>
    </source>
</evidence>
<reference evidence="1" key="1">
    <citation type="submission" date="2021-01" db="EMBL/GenBank/DDBJ databases">
        <title>Whole genome shotgun sequence of Actinoplanes rishiriensis NBRC 108556.</title>
        <authorList>
            <person name="Komaki H."/>
            <person name="Tamura T."/>
        </authorList>
    </citation>
    <scope>NUCLEOTIDE SEQUENCE</scope>
    <source>
        <strain evidence="1">NBRC 108556</strain>
    </source>
</reference>